<gene>
    <name evidence="1" type="ORF">GCM10011314_33460</name>
</gene>
<dbReference type="AlphaFoldDB" id="A0A8H9FY80"/>
<reference evidence="1" key="1">
    <citation type="journal article" date="2014" name="Int. J. Syst. Evol. Microbiol.">
        <title>Complete genome sequence of Corynebacterium casei LMG S-19264T (=DSM 44701T), isolated from a smear-ripened cheese.</title>
        <authorList>
            <consortium name="US DOE Joint Genome Institute (JGI-PGF)"/>
            <person name="Walter F."/>
            <person name="Albersmeier A."/>
            <person name="Kalinowski J."/>
            <person name="Ruckert C."/>
        </authorList>
    </citation>
    <scope>NUCLEOTIDE SEQUENCE</scope>
    <source>
        <strain evidence="1">CGMCC 1.10749</strain>
    </source>
</reference>
<reference evidence="1" key="2">
    <citation type="submission" date="2020-09" db="EMBL/GenBank/DDBJ databases">
        <authorList>
            <person name="Sun Q."/>
            <person name="Zhou Y."/>
        </authorList>
    </citation>
    <scope>NUCLEOTIDE SEQUENCE</scope>
    <source>
        <strain evidence="1">CGMCC 1.10749</strain>
    </source>
</reference>
<dbReference type="Proteomes" id="UP000628079">
    <property type="component" value="Unassembled WGS sequence"/>
</dbReference>
<proteinExistence type="predicted"/>
<organism evidence="1 2">
    <name type="scientific">Knoellia flava</name>
    <dbReference type="NCBI Taxonomy" id="913969"/>
    <lineage>
        <taxon>Bacteria</taxon>
        <taxon>Bacillati</taxon>
        <taxon>Actinomycetota</taxon>
        <taxon>Actinomycetes</taxon>
        <taxon>Micrococcales</taxon>
        <taxon>Intrasporangiaceae</taxon>
        <taxon>Knoellia</taxon>
    </lineage>
</organism>
<dbReference type="RefSeq" id="WP_035946642.1">
    <property type="nucleotide sequence ID" value="NZ_BMEA01000006.1"/>
</dbReference>
<accession>A0A8H9FY80</accession>
<sequence>MSSDAAFRVLDAGTRAFWRTVGRSVDLDGEHAWLRAPAVGAGVIGPSWLDAAAAAVGGSVERGGERGLVPNLSVLDGPGLDTASLDPQVRDFYEHTDRWTMDAWSSWSPLFQPGGMLVEHLFGRRLQQLALPVQPLDVSHGIDSEIVGILDRDGRQVAAAWLRRLRRTGQFLFSGAYAVRSLPGADRPSMHVTFPLEKGNVQVFLRPDIRPDGALVLSSASRAFGGDGAYVVVHGPGGRAWAARTPISEEFVVHVDDAGELRTDHELRVGRARALRLHYRMSLARA</sequence>
<name>A0A8H9FY80_9MICO</name>
<evidence type="ECO:0000313" key="2">
    <source>
        <dbReference type="Proteomes" id="UP000628079"/>
    </source>
</evidence>
<evidence type="ECO:0000313" key="1">
    <source>
        <dbReference type="EMBL" id="GGB90922.1"/>
    </source>
</evidence>
<comment type="caution">
    <text evidence="1">The sequence shown here is derived from an EMBL/GenBank/DDBJ whole genome shotgun (WGS) entry which is preliminary data.</text>
</comment>
<dbReference type="EMBL" id="BMEA01000006">
    <property type="protein sequence ID" value="GGB90922.1"/>
    <property type="molecule type" value="Genomic_DNA"/>
</dbReference>
<protein>
    <submittedName>
        <fullName evidence="1">Uncharacterized protein</fullName>
    </submittedName>
</protein>